<evidence type="ECO:0000313" key="1">
    <source>
        <dbReference type="EMBL" id="AZU60526.1"/>
    </source>
</evidence>
<sequence>MFLKKLAMSKPVTIVYDKNGMIQTFKGRVYSLNLRDQILSLIDKQQQIFSISLSSIREVY</sequence>
<name>A0A3Q9QQ68_9BACI</name>
<proteinExistence type="predicted"/>
<evidence type="ECO:0000313" key="2">
    <source>
        <dbReference type="Proteomes" id="UP000282892"/>
    </source>
</evidence>
<dbReference type="OrthoDB" id="2937497at2"/>
<reference evidence="1 2" key="1">
    <citation type="submission" date="2017-07" db="EMBL/GenBank/DDBJ databases">
        <title>The complete genome sequence of Bacillus mesonae strain H20-5, an efficient strain improving plant abiotic stress resistance.</title>
        <authorList>
            <person name="Kim S.Y."/>
            <person name="Song H."/>
            <person name="Sang M.K."/>
            <person name="Weon H.-Y."/>
            <person name="Song J."/>
        </authorList>
    </citation>
    <scope>NUCLEOTIDE SEQUENCE [LARGE SCALE GENOMIC DNA]</scope>
    <source>
        <strain evidence="1 2">H20-5</strain>
    </source>
</reference>
<keyword evidence="2" id="KW-1185">Reference proteome</keyword>
<dbReference type="Proteomes" id="UP000282892">
    <property type="component" value="Chromosome"/>
</dbReference>
<dbReference type="AlphaFoldDB" id="A0A3Q9QQ68"/>
<organism evidence="1 2">
    <name type="scientific">Neobacillus mesonae</name>
    <dbReference type="NCBI Taxonomy" id="1193713"/>
    <lineage>
        <taxon>Bacteria</taxon>
        <taxon>Bacillati</taxon>
        <taxon>Bacillota</taxon>
        <taxon>Bacilli</taxon>
        <taxon>Bacillales</taxon>
        <taxon>Bacillaceae</taxon>
        <taxon>Neobacillus</taxon>
    </lineage>
</organism>
<dbReference type="EMBL" id="CP022572">
    <property type="protein sequence ID" value="AZU60526.1"/>
    <property type="molecule type" value="Genomic_DNA"/>
</dbReference>
<evidence type="ECO:0008006" key="3">
    <source>
        <dbReference type="Google" id="ProtNLM"/>
    </source>
</evidence>
<accession>A0A3Q9QQ68</accession>
<protein>
    <recommendedName>
        <fullName evidence="3">YolD-like family protein</fullName>
    </recommendedName>
</protein>
<gene>
    <name evidence="1" type="ORF">CHR53_04185</name>
</gene>
<dbReference type="KEGG" id="nmk:CHR53_04185"/>
<dbReference type="RefSeq" id="WP_066391861.1">
    <property type="nucleotide sequence ID" value="NZ_CP128196.1"/>
</dbReference>